<feature type="domain" description="T6SS Transcription factor RovC-like DNA binding" evidence="1">
    <location>
        <begin position="115"/>
        <end position="197"/>
    </location>
</feature>
<dbReference type="InterPro" id="IPR018754">
    <property type="entry name" value="RovC-like_DNA-bd"/>
</dbReference>
<dbReference type="AlphaFoldDB" id="A0AAJ4VB35"/>
<accession>A0AAJ4VB35</accession>
<evidence type="ECO:0000259" key="1">
    <source>
        <dbReference type="Pfam" id="PF10074"/>
    </source>
</evidence>
<dbReference type="EMBL" id="QQWO01000008">
    <property type="protein sequence ID" value="RSV03037.1"/>
    <property type="molecule type" value="Genomic_DNA"/>
</dbReference>
<name>A0AAJ4VB35_9SPHN</name>
<organism evidence="2 3">
    <name type="scientific">Sphingomonas koreensis</name>
    <dbReference type="NCBI Taxonomy" id="93064"/>
    <lineage>
        <taxon>Bacteria</taxon>
        <taxon>Pseudomonadati</taxon>
        <taxon>Pseudomonadota</taxon>
        <taxon>Alphaproteobacteria</taxon>
        <taxon>Sphingomonadales</taxon>
        <taxon>Sphingomonadaceae</taxon>
        <taxon>Sphingomonas</taxon>
    </lineage>
</organism>
<dbReference type="Proteomes" id="UP000286681">
    <property type="component" value="Unassembled WGS sequence"/>
</dbReference>
<dbReference type="Pfam" id="PF10074">
    <property type="entry name" value="RovC_DNA-bd"/>
    <property type="match status" value="1"/>
</dbReference>
<reference evidence="2 3" key="1">
    <citation type="submission" date="2018-07" db="EMBL/GenBank/DDBJ databases">
        <title>Genomic and Epidemiologic Investigation of an Indolent Hospital Outbreak.</title>
        <authorList>
            <person name="Johnson R.C."/>
            <person name="Deming C."/>
            <person name="Conlan S."/>
            <person name="Zellmer C.J."/>
            <person name="Michelin A.V."/>
            <person name="Lee-Lin S."/>
            <person name="Thomas P.J."/>
            <person name="Park M."/>
            <person name="Weingarten R.A."/>
            <person name="Less J."/>
            <person name="Dekker J.P."/>
            <person name="Frank K.M."/>
            <person name="Musser K.A."/>
            <person name="Mcquiston J.R."/>
            <person name="Henderson D.K."/>
            <person name="Lau A.F."/>
            <person name="Palmore T.N."/>
            <person name="Segre J.A."/>
        </authorList>
    </citation>
    <scope>NUCLEOTIDE SEQUENCE [LARGE SCALE GENOMIC DNA]</scope>
    <source>
        <strain evidence="2 3">SK-NIH.Env10_0317</strain>
    </source>
</reference>
<proteinExistence type="predicted"/>
<protein>
    <submittedName>
        <fullName evidence="2">DUF2285 domain-containing protein</fullName>
    </submittedName>
</protein>
<evidence type="ECO:0000313" key="2">
    <source>
        <dbReference type="EMBL" id="RSV03037.1"/>
    </source>
</evidence>
<evidence type="ECO:0000313" key="3">
    <source>
        <dbReference type="Proteomes" id="UP000286681"/>
    </source>
</evidence>
<sequence length="205" mass="21945">MSPVVAGVRQTIVPQRSPPIGGCTFALDPVLDCARVVPLWTGAMDPFVLDLRGDADGCLLDLSHVSHRMVRTDSHTHLLLELAAGTIQLGLLGAEDDRAAVWIRPTIDLSRPIEPQFHSTRRLAALLDGAPEPVPREAKLTRLVAALRVVDALADGASQREIGLGIFGDDWPGDGEHLKSRVRRMILSANALALTGPRAVLAGRA</sequence>
<comment type="caution">
    <text evidence="2">The sequence shown here is derived from an EMBL/GenBank/DDBJ whole genome shotgun (WGS) entry which is preliminary data.</text>
</comment>
<gene>
    <name evidence="2" type="ORF">CA257_11140</name>
</gene>